<protein>
    <submittedName>
        <fullName evidence="2">Uncharacterized protein</fullName>
    </submittedName>
</protein>
<name>A0ABU6DTG2_9GAMM</name>
<keyword evidence="1" id="KW-1133">Transmembrane helix</keyword>
<feature type="transmembrane region" description="Helical" evidence="1">
    <location>
        <begin position="63"/>
        <end position="82"/>
    </location>
</feature>
<keyword evidence="1" id="KW-0472">Membrane</keyword>
<dbReference type="Proteomes" id="UP001339883">
    <property type="component" value="Unassembled WGS sequence"/>
</dbReference>
<gene>
    <name evidence="2" type="ORF">I2F25_08850</name>
</gene>
<evidence type="ECO:0000256" key="1">
    <source>
        <dbReference type="SAM" id="Phobius"/>
    </source>
</evidence>
<sequence length="105" mass="11989">MLTASFASMVGTFLIMIALVSVYFSPYRHWLGFMLAGMVFWGAIEIMRLSIQYTLQCSISSSYLISAFIGMIGLLFVLLRLNRVEQKTIANRQLIEHTPVYDDKQ</sequence>
<organism evidence="2 3">
    <name type="scientific">Acinetobacter pollinis</name>
    <dbReference type="NCBI Taxonomy" id="2605270"/>
    <lineage>
        <taxon>Bacteria</taxon>
        <taxon>Pseudomonadati</taxon>
        <taxon>Pseudomonadota</taxon>
        <taxon>Gammaproteobacteria</taxon>
        <taxon>Moraxellales</taxon>
        <taxon>Moraxellaceae</taxon>
        <taxon>Acinetobacter</taxon>
    </lineage>
</organism>
<feature type="transmembrane region" description="Helical" evidence="1">
    <location>
        <begin position="31"/>
        <end position="51"/>
    </location>
</feature>
<keyword evidence="3" id="KW-1185">Reference proteome</keyword>
<comment type="caution">
    <text evidence="2">The sequence shown here is derived from an EMBL/GenBank/DDBJ whole genome shotgun (WGS) entry which is preliminary data.</text>
</comment>
<proteinExistence type="predicted"/>
<dbReference type="NCBIfam" id="NF045538">
    <property type="entry name" value="AciT"/>
    <property type="match status" value="1"/>
</dbReference>
<accession>A0ABU6DTG2</accession>
<evidence type="ECO:0000313" key="2">
    <source>
        <dbReference type="EMBL" id="MEB5477146.1"/>
    </source>
</evidence>
<evidence type="ECO:0000313" key="3">
    <source>
        <dbReference type="Proteomes" id="UP001339883"/>
    </source>
</evidence>
<dbReference type="RefSeq" id="WP_277094955.1">
    <property type="nucleotide sequence ID" value="NZ_VTDN01000006.1"/>
</dbReference>
<reference evidence="2 3" key="1">
    <citation type="submission" date="2019-08" db="EMBL/GenBank/DDBJ databases">
        <title>Five species of Acinetobacter isolated from floral nectar and animal pollinators.</title>
        <authorList>
            <person name="Hendry T.A."/>
        </authorList>
    </citation>
    <scope>NUCLEOTIDE SEQUENCE [LARGE SCALE GENOMIC DNA]</scope>
    <source>
        <strain evidence="2 3">MD18.27</strain>
    </source>
</reference>
<keyword evidence="1" id="KW-0812">Transmembrane</keyword>
<dbReference type="EMBL" id="VTDN01000006">
    <property type="protein sequence ID" value="MEB5477146.1"/>
    <property type="molecule type" value="Genomic_DNA"/>
</dbReference>
<dbReference type="InterPro" id="IPR053771">
    <property type="entry name" value="AciT"/>
</dbReference>
<feature type="transmembrane region" description="Helical" evidence="1">
    <location>
        <begin position="6"/>
        <end position="24"/>
    </location>
</feature>